<reference evidence="2" key="1">
    <citation type="journal article" date="2017" name="Nature">
        <title>The sunflower genome provides insights into oil metabolism, flowering and Asterid evolution.</title>
        <authorList>
            <person name="Badouin H."/>
            <person name="Gouzy J."/>
            <person name="Grassa C.J."/>
            <person name="Murat F."/>
            <person name="Staton S.E."/>
            <person name="Cottret L."/>
            <person name="Lelandais-Briere C."/>
            <person name="Owens G.L."/>
            <person name="Carrere S."/>
            <person name="Mayjonade B."/>
            <person name="Legrand L."/>
            <person name="Gill N."/>
            <person name="Kane N.C."/>
            <person name="Bowers J.E."/>
            <person name="Hubner S."/>
            <person name="Bellec A."/>
            <person name="Berard A."/>
            <person name="Berges H."/>
            <person name="Blanchet N."/>
            <person name="Boniface M.C."/>
            <person name="Brunel D."/>
            <person name="Catrice O."/>
            <person name="Chaidir N."/>
            <person name="Claudel C."/>
            <person name="Donnadieu C."/>
            <person name="Faraut T."/>
            <person name="Fievet G."/>
            <person name="Helmstetter N."/>
            <person name="King M."/>
            <person name="Knapp S.J."/>
            <person name="Lai Z."/>
            <person name="Le Paslier M.C."/>
            <person name="Lippi Y."/>
            <person name="Lorenzon L."/>
            <person name="Mandel J.R."/>
            <person name="Marage G."/>
            <person name="Marchand G."/>
            <person name="Marquand E."/>
            <person name="Bret-Mestries E."/>
            <person name="Morien E."/>
            <person name="Nambeesan S."/>
            <person name="Nguyen T."/>
            <person name="Pegot-Espagnet P."/>
            <person name="Pouilly N."/>
            <person name="Raftis F."/>
            <person name="Sallet E."/>
            <person name="Schiex T."/>
            <person name="Thomas J."/>
            <person name="Vandecasteele C."/>
            <person name="Vares D."/>
            <person name="Vear F."/>
            <person name="Vautrin S."/>
            <person name="Crespi M."/>
            <person name="Mangin B."/>
            <person name="Burke J.M."/>
            <person name="Salse J."/>
            <person name="Munos S."/>
            <person name="Vincourt P."/>
            <person name="Rieseberg L.H."/>
            <person name="Langlade N.B."/>
        </authorList>
    </citation>
    <scope>NUCLEOTIDE SEQUENCE [LARGE SCALE GENOMIC DNA]</scope>
    <source>
        <strain evidence="2">cv. SF193</strain>
    </source>
</reference>
<dbReference type="AlphaFoldDB" id="A0A251TT00"/>
<dbReference type="Proteomes" id="UP000215914">
    <property type="component" value="Chromosome 9"/>
</dbReference>
<organism evidence="1 2">
    <name type="scientific">Helianthus annuus</name>
    <name type="common">Common sunflower</name>
    <dbReference type="NCBI Taxonomy" id="4232"/>
    <lineage>
        <taxon>Eukaryota</taxon>
        <taxon>Viridiplantae</taxon>
        <taxon>Streptophyta</taxon>
        <taxon>Embryophyta</taxon>
        <taxon>Tracheophyta</taxon>
        <taxon>Spermatophyta</taxon>
        <taxon>Magnoliopsida</taxon>
        <taxon>eudicotyledons</taxon>
        <taxon>Gunneridae</taxon>
        <taxon>Pentapetalae</taxon>
        <taxon>asterids</taxon>
        <taxon>campanulids</taxon>
        <taxon>Asterales</taxon>
        <taxon>Asteraceae</taxon>
        <taxon>Asteroideae</taxon>
        <taxon>Heliantheae alliance</taxon>
        <taxon>Heliantheae</taxon>
        <taxon>Helianthus</taxon>
    </lineage>
</organism>
<evidence type="ECO:0000313" key="2">
    <source>
        <dbReference type="Proteomes" id="UP000215914"/>
    </source>
</evidence>
<gene>
    <name evidence="1" type="ORF">HannXRQ_Chr09g0243261</name>
</gene>
<accession>A0A251TT00</accession>
<dbReference type="EMBL" id="CM007898">
    <property type="protein sequence ID" value="OTG13889.1"/>
    <property type="molecule type" value="Genomic_DNA"/>
</dbReference>
<protein>
    <submittedName>
        <fullName evidence="1">Uncharacterized protein</fullName>
    </submittedName>
</protein>
<evidence type="ECO:0000313" key="1">
    <source>
        <dbReference type="EMBL" id="OTG13889.1"/>
    </source>
</evidence>
<sequence>MTSNAMSLSFIYQTIQPKSVKGTQFFPNSPSPNLLHKVLMELAQGGAVVVGHGSVCHAKNITLFRT</sequence>
<proteinExistence type="predicted"/>
<dbReference type="InParanoid" id="A0A251TT00"/>
<keyword evidence="2" id="KW-1185">Reference proteome</keyword>
<name>A0A251TT00_HELAN</name>